<feature type="compositionally biased region" description="Acidic residues" evidence="1">
    <location>
        <begin position="158"/>
        <end position="168"/>
    </location>
</feature>
<keyword evidence="2" id="KW-1133">Transmembrane helix</keyword>
<dbReference type="EMBL" id="JBDFQZ010000010">
    <property type="protein sequence ID" value="KAK9684380.1"/>
    <property type="molecule type" value="Genomic_DNA"/>
</dbReference>
<feature type="region of interest" description="Disordered" evidence="1">
    <location>
        <begin position="132"/>
        <end position="168"/>
    </location>
</feature>
<keyword evidence="4" id="KW-1185">Reference proteome</keyword>
<dbReference type="PANTHER" id="PTHR33919">
    <property type="entry name" value="OS09G0127700 PROTEIN"/>
    <property type="match status" value="1"/>
</dbReference>
<organism evidence="3 4">
    <name type="scientific">Saponaria officinalis</name>
    <name type="common">Common soapwort</name>
    <name type="synonym">Lychnis saponaria</name>
    <dbReference type="NCBI Taxonomy" id="3572"/>
    <lineage>
        <taxon>Eukaryota</taxon>
        <taxon>Viridiplantae</taxon>
        <taxon>Streptophyta</taxon>
        <taxon>Embryophyta</taxon>
        <taxon>Tracheophyta</taxon>
        <taxon>Spermatophyta</taxon>
        <taxon>Magnoliopsida</taxon>
        <taxon>eudicotyledons</taxon>
        <taxon>Gunneridae</taxon>
        <taxon>Pentapetalae</taxon>
        <taxon>Caryophyllales</taxon>
        <taxon>Caryophyllaceae</taxon>
        <taxon>Caryophylleae</taxon>
        <taxon>Saponaria</taxon>
    </lineage>
</organism>
<evidence type="ECO:0000256" key="1">
    <source>
        <dbReference type="SAM" id="MobiDB-lite"/>
    </source>
</evidence>
<protein>
    <submittedName>
        <fullName evidence="3">Uncharacterized protein</fullName>
    </submittedName>
</protein>
<feature type="transmembrane region" description="Helical" evidence="2">
    <location>
        <begin position="61"/>
        <end position="79"/>
    </location>
</feature>
<sequence>MALRAALAKNLSSKMASLGSRTRSIGTKSGSLPKMKAYASTAGGEEGDASQGKPRARYTPVYVALGMISLAVVLGLHTAKQQFMHAPAVRVKKSRRETVPEVMEPEHVAKESENFMKKSLFRKVAHVQEFNTPLDDPIHGNPLTRDSRVESLKSVGVDPEEAAGDLRR</sequence>
<feature type="region of interest" description="Disordered" evidence="1">
    <location>
        <begin position="16"/>
        <end position="53"/>
    </location>
</feature>
<dbReference type="PANTHER" id="PTHR33919:SF16">
    <property type="match status" value="1"/>
</dbReference>
<evidence type="ECO:0000313" key="4">
    <source>
        <dbReference type="Proteomes" id="UP001443914"/>
    </source>
</evidence>
<name>A0AAW1I5B6_SAPOF</name>
<feature type="compositionally biased region" description="Polar residues" evidence="1">
    <location>
        <begin position="16"/>
        <end position="30"/>
    </location>
</feature>
<reference evidence="3" key="1">
    <citation type="submission" date="2024-03" db="EMBL/GenBank/DDBJ databases">
        <title>WGS assembly of Saponaria officinalis var. Norfolk2.</title>
        <authorList>
            <person name="Jenkins J."/>
            <person name="Shu S."/>
            <person name="Grimwood J."/>
            <person name="Barry K."/>
            <person name="Goodstein D."/>
            <person name="Schmutz J."/>
            <person name="Leebens-Mack J."/>
            <person name="Osbourn A."/>
        </authorList>
    </citation>
    <scope>NUCLEOTIDE SEQUENCE [LARGE SCALE GENOMIC DNA]</scope>
    <source>
        <strain evidence="3">JIC</strain>
    </source>
</reference>
<evidence type="ECO:0000256" key="2">
    <source>
        <dbReference type="SAM" id="Phobius"/>
    </source>
</evidence>
<dbReference type="AlphaFoldDB" id="A0AAW1I5B6"/>
<proteinExistence type="predicted"/>
<keyword evidence="2" id="KW-0472">Membrane</keyword>
<dbReference type="Proteomes" id="UP001443914">
    <property type="component" value="Unassembled WGS sequence"/>
</dbReference>
<gene>
    <name evidence="3" type="ORF">RND81_10G205900</name>
</gene>
<evidence type="ECO:0000313" key="3">
    <source>
        <dbReference type="EMBL" id="KAK9684380.1"/>
    </source>
</evidence>
<keyword evidence="2" id="KW-0812">Transmembrane</keyword>
<accession>A0AAW1I5B6</accession>
<comment type="caution">
    <text evidence="3">The sequence shown here is derived from an EMBL/GenBank/DDBJ whole genome shotgun (WGS) entry which is preliminary data.</text>
</comment>